<feature type="region of interest" description="Disordered" evidence="5">
    <location>
        <begin position="1"/>
        <end position="50"/>
    </location>
</feature>
<dbReference type="HOGENOM" id="CLU_008455_8_0_1"/>
<dbReference type="Proteomes" id="UP000054279">
    <property type="component" value="Unassembled WGS sequence"/>
</dbReference>
<reference evidence="8 9" key="1">
    <citation type="submission" date="2014-06" db="EMBL/GenBank/DDBJ databases">
        <title>Evolutionary Origins and Diversification of the Mycorrhizal Mutualists.</title>
        <authorList>
            <consortium name="DOE Joint Genome Institute"/>
            <consortium name="Mycorrhizal Genomics Consortium"/>
            <person name="Kohler A."/>
            <person name="Kuo A."/>
            <person name="Nagy L.G."/>
            <person name="Floudas D."/>
            <person name="Copeland A."/>
            <person name="Barry K.W."/>
            <person name="Cichocki N."/>
            <person name="Veneault-Fourrey C."/>
            <person name="LaButti K."/>
            <person name="Lindquist E.A."/>
            <person name="Lipzen A."/>
            <person name="Lundell T."/>
            <person name="Morin E."/>
            <person name="Murat C."/>
            <person name="Riley R."/>
            <person name="Ohm R."/>
            <person name="Sun H."/>
            <person name="Tunlid A."/>
            <person name="Henrissat B."/>
            <person name="Grigoriev I.V."/>
            <person name="Hibbett D.S."/>
            <person name="Martin F."/>
        </authorList>
    </citation>
    <scope>NUCLEOTIDE SEQUENCE [LARGE SCALE GENOMIC DNA]</scope>
    <source>
        <strain evidence="8 9">SS14</strain>
    </source>
</reference>
<feature type="transmembrane region" description="Helical" evidence="6">
    <location>
        <begin position="446"/>
        <end position="463"/>
    </location>
</feature>
<feature type="transmembrane region" description="Helical" evidence="6">
    <location>
        <begin position="62"/>
        <end position="79"/>
    </location>
</feature>
<evidence type="ECO:0000256" key="4">
    <source>
        <dbReference type="ARBA" id="ARBA00023136"/>
    </source>
</evidence>
<sequence>MSVKLLSTARESDIEPPYATSETDKKKGQSTASAFPTDIEKNDTPEEDTHDIYDKFTPKRKAAIVAIVSFAALLAPFASSSFLSSIPQITHDLHTNQSIINYTVAIYLVVLGVAPLGWSPYSTFYGRQIIYLISLPIFVGGSIGVAESRTLAQLIVTRIIQGTGASSVLAVGAGSIGDIYRPTERGKAMGIFYAGALLGPALAPLVAGIMTEYVHGPRGSWRAFQYLLAGMGGFTWLLMLLVLPETSHTTGLQRLRDEDIKAGREPRKTVFVFLNPLQALGLLRYRNILVIVSLITSSFVLLATYGLLVPLTFTLGPRFGITNEAILGTLFLAQGFGNIVGSRISGYMSDTTVKRWIIKRNGKFVPEDRLNASLIAGSIITPISTLAVGFTMQYWTTPGGLAVSLGLFFCNGIGLMGVLAVCNTYLVDVAQNRSAEAIAVNNCMRYIFSAGASAAVLPLIQAINIAPTNAIATAFTLLGFALICLTI</sequence>
<feature type="transmembrane region" description="Helical" evidence="6">
    <location>
        <begin position="158"/>
        <end position="179"/>
    </location>
</feature>
<dbReference type="InterPro" id="IPR011701">
    <property type="entry name" value="MFS"/>
</dbReference>
<keyword evidence="3 6" id="KW-1133">Transmembrane helix</keyword>
<evidence type="ECO:0000256" key="2">
    <source>
        <dbReference type="ARBA" id="ARBA00022692"/>
    </source>
</evidence>
<feature type="transmembrane region" description="Helical" evidence="6">
    <location>
        <begin position="370"/>
        <end position="395"/>
    </location>
</feature>
<dbReference type="Gene3D" id="1.20.1720.10">
    <property type="entry name" value="Multidrug resistance protein D"/>
    <property type="match status" value="1"/>
</dbReference>
<feature type="transmembrane region" description="Helical" evidence="6">
    <location>
        <begin position="325"/>
        <end position="349"/>
    </location>
</feature>
<gene>
    <name evidence="8" type="ORF">M422DRAFT_39390</name>
</gene>
<dbReference type="GO" id="GO:0022857">
    <property type="term" value="F:transmembrane transporter activity"/>
    <property type="evidence" value="ECO:0007669"/>
    <property type="project" value="InterPro"/>
</dbReference>
<dbReference type="AlphaFoldDB" id="A0A0C9UEK2"/>
<evidence type="ECO:0000313" key="9">
    <source>
        <dbReference type="Proteomes" id="UP000054279"/>
    </source>
</evidence>
<feature type="transmembrane region" description="Helical" evidence="6">
    <location>
        <begin position="99"/>
        <end position="117"/>
    </location>
</feature>
<evidence type="ECO:0000256" key="6">
    <source>
        <dbReference type="SAM" id="Phobius"/>
    </source>
</evidence>
<evidence type="ECO:0000256" key="3">
    <source>
        <dbReference type="ARBA" id="ARBA00022989"/>
    </source>
</evidence>
<proteinExistence type="predicted"/>
<organism evidence="8 9">
    <name type="scientific">Sphaerobolus stellatus (strain SS14)</name>
    <dbReference type="NCBI Taxonomy" id="990650"/>
    <lineage>
        <taxon>Eukaryota</taxon>
        <taxon>Fungi</taxon>
        <taxon>Dikarya</taxon>
        <taxon>Basidiomycota</taxon>
        <taxon>Agaricomycotina</taxon>
        <taxon>Agaricomycetes</taxon>
        <taxon>Phallomycetidae</taxon>
        <taxon>Geastrales</taxon>
        <taxon>Sphaerobolaceae</taxon>
        <taxon>Sphaerobolus</taxon>
    </lineage>
</organism>
<feature type="transmembrane region" description="Helical" evidence="6">
    <location>
        <begin position="129"/>
        <end position="146"/>
    </location>
</feature>
<dbReference type="GO" id="GO:0005886">
    <property type="term" value="C:plasma membrane"/>
    <property type="evidence" value="ECO:0007669"/>
    <property type="project" value="TreeGrafter"/>
</dbReference>
<dbReference type="Pfam" id="PF07690">
    <property type="entry name" value="MFS_1"/>
    <property type="match status" value="1"/>
</dbReference>
<feature type="transmembrane region" description="Helical" evidence="6">
    <location>
        <begin position="191"/>
        <end position="211"/>
    </location>
</feature>
<keyword evidence="9" id="KW-1185">Reference proteome</keyword>
<comment type="subcellular location">
    <subcellularLocation>
        <location evidence="1">Membrane</location>
        <topology evidence="1">Multi-pass membrane protein</topology>
    </subcellularLocation>
</comment>
<name>A0A0C9UEK2_SPHS4</name>
<feature type="domain" description="Major facilitator superfamily (MFS) profile" evidence="7">
    <location>
        <begin position="64"/>
        <end position="487"/>
    </location>
</feature>
<dbReference type="InterPro" id="IPR020846">
    <property type="entry name" value="MFS_dom"/>
</dbReference>
<dbReference type="PANTHER" id="PTHR23502">
    <property type="entry name" value="MAJOR FACILITATOR SUPERFAMILY"/>
    <property type="match status" value="1"/>
</dbReference>
<accession>A0A0C9UEK2</accession>
<dbReference type="SUPFAM" id="SSF103473">
    <property type="entry name" value="MFS general substrate transporter"/>
    <property type="match status" value="1"/>
</dbReference>
<evidence type="ECO:0000313" key="8">
    <source>
        <dbReference type="EMBL" id="KIJ23886.1"/>
    </source>
</evidence>
<feature type="transmembrane region" description="Helical" evidence="6">
    <location>
        <begin position="469"/>
        <end position="486"/>
    </location>
</feature>
<protein>
    <recommendedName>
        <fullName evidence="7">Major facilitator superfamily (MFS) profile domain-containing protein</fullName>
    </recommendedName>
</protein>
<evidence type="ECO:0000256" key="1">
    <source>
        <dbReference type="ARBA" id="ARBA00004141"/>
    </source>
</evidence>
<dbReference type="InterPro" id="IPR036259">
    <property type="entry name" value="MFS_trans_sf"/>
</dbReference>
<dbReference type="PANTHER" id="PTHR23502:SF64">
    <property type="entry name" value="TRANSPORTER, PUTATIVE (AFU_ORTHOLOGUE AFUA_3G11760)-RELATED"/>
    <property type="match status" value="1"/>
</dbReference>
<keyword evidence="4 6" id="KW-0472">Membrane</keyword>
<feature type="transmembrane region" description="Helical" evidence="6">
    <location>
        <begin position="401"/>
        <end position="426"/>
    </location>
</feature>
<evidence type="ECO:0000256" key="5">
    <source>
        <dbReference type="SAM" id="MobiDB-lite"/>
    </source>
</evidence>
<feature type="non-terminal residue" evidence="8">
    <location>
        <position position="487"/>
    </location>
</feature>
<keyword evidence="2 6" id="KW-0812">Transmembrane</keyword>
<dbReference type="EMBL" id="KN837570">
    <property type="protein sequence ID" value="KIJ23886.1"/>
    <property type="molecule type" value="Genomic_DNA"/>
</dbReference>
<dbReference type="PROSITE" id="PS50850">
    <property type="entry name" value="MFS"/>
    <property type="match status" value="1"/>
</dbReference>
<evidence type="ECO:0000259" key="7">
    <source>
        <dbReference type="PROSITE" id="PS50850"/>
    </source>
</evidence>
<feature type="transmembrane region" description="Helical" evidence="6">
    <location>
        <begin position="223"/>
        <end position="243"/>
    </location>
</feature>
<dbReference type="OrthoDB" id="3066029at2759"/>
<feature type="transmembrane region" description="Helical" evidence="6">
    <location>
        <begin position="288"/>
        <end position="313"/>
    </location>
</feature>